<accession>A0A0V8HHB8</accession>
<dbReference type="OrthoDB" id="9791143at2"/>
<name>A0A0V8HHB8_9BACI</name>
<evidence type="ECO:0000313" key="6">
    <source>
        <dbReference type="Proteomes" id="UP000181997"/>
    </source>
</evidence>
<dbReference type="InterPro" id="IPR002577">
    <property type="entry name" value="HTH_HxlR"/>
</dbReference>
<dbReference type="Gene3D" id="1.10.10.10">
    <property type="entry name" value="Winged helix-like DNA-binding domain superfamily/Winged helix DNA-binding domain"/>
    <property type="match status" value="1"/>
</dbReference>
<evidence type="ECO:0000256" key="3">
    <source>
        <dbReference type="ARBA" id="ARBA00023163"/>
    </source>
</evidence>
<sequence>MSDSITVDENGKLKCSIEYTLGKIGGKWKPVILWHLAYDGTQRYNEMRRLLPGITHKMLSQQLKELEVDGLIDRKQFNEVPPRVEYSISKKGLTLKPLLEEMHRWGTEQWGAGHGE</sequence>
<keyword evidence="1" id="KW-0805">Transcription regulation</keyword>
<dbReference type="EMBL" id="FMAU01000003">
    <property type="protein sequence ID" value="SCC15597.1"/>
    <property type="molecule type" value="Genomic_DNA"/>
</dbReference>
<dbReference type="RefSeq" id="WP_058298863.1">
    <property type="nucleotide sequence ID" value="NZ_FMAU01000003.1"/>
</dbReference>
<dbReference type="PANTHER" id="PTHR33204">
    <property type="entry name" value="TRANSCRIPTIONAL REGULATOR, MARR FAMILY"/>
    <property type="match status" value="1"/>
</dbReference>
<gene>
    <name evidence="5" type="ORF">GA0061094_2758</name>
</gene>
<dbReference type="Proteomes" id="UP000181997">
    <property type="component" value="Unassembled WGS sequence"/>
</dbReference>
<dbReference type="AlphaFoldDB" id="A0A0V8HHB8"/>
<organism evidence="5 6">
    <name type="scientific">[Bacillus] enclensis</name>
    <dbReference type="NCBI Taxonomy" id="1402860"/>
    <lineage>
        <taxon>Bacteria</taxon>
        <taxon>Bacillati</taxon>
        <taxon>Bacillota</taxon>
        <taxon>Bacilli</taxon>
        <taxon>Bacillales</taxon>
        <taxon>Bacillaceae</taxon>
        <taxon>Rossellomorea</taxon>
    </lineage>
</organism>
<reference evidence="6" key="1">
    <citation type="submission" date="2016-08" db="EMBL/GenBank/DDBJ databases">
        <authorList>
            <person name="Varghese N."/>
            <person name="Submissions Spin"/>
        </authorList>
    </citation>
    <scope>NUCLEOTIDE SEQUENCE [LARGE SCALE GENOMIC DNA]</scope>
    <source>
        <strain evidence="6">SGD-1123</strain>
    </source>
</reference>
<keyword evidence="3" id="KW-0804">Transcription</keyword>
<evidence type="ECO:0000259" key="4">
    <source>
        <dbReference type="PROSITE" id="PS51118"/>
    </source>
</evidence>
<evidence type="ECO:0000256" key="1">
    <source>
        <dbReference type="ARBA" id="ARBA00023015"/>
    </source>
</evidence>
<dbReference type="PROSITE" id="PS51118">
    <property type="entry name" value="HTH_HXLR"/>
    <property type="match status" value="1"/>
</dbReference>
<evidence type="ECO:0000313" key="5">
    <source>
        <dbReference type="EMBL" id="SCC15597.1"/>
    </source>
</evidence>
<evidence type="ECO:0000256" key="2">
    <source>
        <dbReference type="ARBA" id="ARBA00023125"/>
    </source>
</evidence>
<dbReference type="PANTHER" id="PTHR33204:SF29">
    <property type="entry name" value="TRANSCRIPTIONAL REGULATOR"/>
    <property type="match status" value="1"/>
</dbReference>
<dbReference type="InterPro" id="IPR036390">
    <property type="entry name" value="WH_DNA-bd_sf"/>
</dbReference>
<dbReference type="GO" id="GO:0003677">
    <property type="term" value="F:DNA binding"/>
    <property type="evidence" value="ECO:0007669"/>
    <property type="project" value="UniProtKB-KW"/>
</dbReference>
<keyword evidence="6" id="KW-1185">Reference proteome</keyword>
<proteinExistence type="predicted"/>
<protein>
    <submittedName>
        <fullName evidence="5">Transcriptional regulator, HxlR family</fullName>
    </submittedName>
</protein>
<dbReference type="Pfam" id="PF01638">
    <property type="entry name" value="HxlR"/>
    <property type="match status" value="1"/>
</dbReference>
<feature type="domain" description="HTH hxlR-type" evidence="4">
    <location>
        <begin position="15"/>
        <end position="114"/>
    </location>
</feature>
<dbReference type="InterPro" id="IPR036388">
    <property type="entry name" value="WH-like_DNA-bd_sf"/>
</dbReference>
<keyword evidence="2" id="KW-0238">DNA-binding</keyword>
<dbReference type="SUPFAM" id="SSF46785">
    <property type="entry name" value="Winged helix' DNA-binding domain"/>
    <property type="match status" value="1"/>
</dbReference>